<organism evidence="2 3">
    <name type="scientific">Ancylostoma ceylanicum</name>
    <dbReference type="NCBI Taxonomy" id="53326"/>
    <lineage>
        <taxon>Eukaryota</taxon>
        <taxon>Metazoa</taxon>
        <taxon>Ecdysozoa</taxon>
        <taxon>Nematoda</taxon>
        <taxon>Chromadorea</taxon>
        <taxon>Rhabditida</taxon>
        <taxon>Rhabditina</taxon>
        <taxon>Rhabditomorpha</taxon>
        <taxon>Strongyloidea</taxon>
        <taxon>Ancylostomatidae</taxon>
        <taxon>Ancylostomatinae</taxon>
        <taxon>Ancylostoma</taxon>
    </lineage>
</organism>
<comment type="caution">
    <text evidence="2">The sequence shown here is derived from an EMBL/GenBank/DDBJ whole genome shotgun (WGS) entry which is preliminary data.</text>
</comment>
<evidence type="ECO:0000313" key="3">
    <source>
        <dbReference type="Proteomes" id="UP000024635"/>
    </source>
</evidence>
<dbReference type="AlphaFoldDB" id="A0A016TWD6"/>
<dbReference type="EMBL" id="JARK01001410">
    <property type="protein sequence ID" value="EYC06668.1"/>
    <property type="molecule type" value="Genomic_DNA"/>
</dbReference>
<name>A0A016TWD6_9BILA</name>
<evidence type="ECO:0000256" key="1">
    <source>
        <dbReference type="SAM" id="SignalP"/>
    </source>
</evidence>
<proteinExistence type="predicted"/>
<accession>A0A016TWD6</accession>
<evidence type="ECO:0000313" key="2">
    <source>
        <dbReference type="EMBL" id="EYC06668.1"/>
    </source>
</evidence>
<keyword evidence="1" id="KW-0732">Signal</keyword>
<dbReference type="OrthoDB" id="10467076at2759"/>
<feature type="signal peptide" evidence="1">
    <location>
        <begin position="1"/>
        <end position="20"/>
    </location>
</feature>
<gene>
    <name evidence="2" type="primary">Acey_s0074.g826</name>
    <name evidence="2" type="ORF">Y032_0074g826</name>
</gene>
<feature type="chain" id="PRO_5001487612" evidence="1">
    <location>
        <begin position="21"/>
        <end position="150"/>
    </location>
</feature>
<protein>
    <submittedName>
        <fullName evidence="2">Uncharacterized protein</fullName>
    </submittedName>
</protein>
<dbReference type="Proteomes" id="UP000024635">
    <property type="component" value="Unassembled WGS sequence"/>
</dbReference>
<keyword evidence="3" id="KW-1185">Reference proteome</keyword>
<sequence>MKMHLITLLLVCTTIGVVSSAKDCLRSGTEEDTVSYKGNQPLRKSHKLAVERIKKIYDKHSKEIGANPFIALEFANEYSLTLKHFTVLMGPGNVYSLESLTAHAQRTQLGPVEYSANLKAKDVVLLPKGVFDSTYNRCNQTALLNSVQLL</sequence>
<reference evidence="3" key="1">
    <citation type="journal article" date="2015" name="Nat. Genet.">
        <title>The genome and transcriptome of the zoonotic hookworm Ancylostoma ceylanicum identify infection-specific gene families.</title>
        <authorList>
            <person name="Schwarz E.M."/>
            <person name="Hu Y."/>
            <person name="Antoshechkin I."/>
            <person name="Miller M.M."/>
            <person name="Sternberg P.W."/>
            <person name="Aroian R.V."/>
        </authorList>
    </citation>
    <scope>NUCLEOTIDE SEQUENCE</scope>
    <source>
        <strain evidence="3">HY135</strain>
    </source>
</reference>